<feature type="compositionally biased region" description="Basic and acidic residues" evidence="1">
    <location>
        <begin position="46"/>
        <end position="65"/>
    </location>
</feature>
<protein>
    <recommendedName>
        <fullName evidence="2">Rab-GAP TBC domain-containing protein</fullName>
    </recommendedName>
</protein>
<organism evidence="3">
    <name type="scientific">Ostreococcus mediterraneus</name>
    <dbReference type="NCBI Taxonomy" id="1486918"/>
    <lineage>
        <taxon>Eukaryota</taxon>
        <taxon>Viridiplantae</taxon>
        <taxon>Chlorophyta</taxon>
        <taxon>Mamiellophyceae</taxon>
        <taxon>Mamiellales</taxon>
        <taxon>Bathycoccaceae</taxon>
        <taxon>Ostreococcus</taxon>
    </lineage>
</organism>
<dbReference type="SUPFAM" id="SSF47923">
    <property type="entry name" value="Ypt/Rab-GAP domain of gyp1p"/>
    <property type="match status" value="2"/>
</dbReference>
<dbReference type="InterPro" id="IPR035969">
    <property type="entry name" value="Rab-GAP_TBC_sf"/>
</dbReference>
<dbReference type="GO" id="GO:0005096">
    <property type="term" value="F:GTPase activator activity"/>
    <property type="evidence" value="ECO:0007669"/>
    <property type="project" value="TreeGrafter"/>
</dbReference>
<accession>A0A7S0KF10</accession>
<feature type="region of interest" description="Disordered" evidence="1">
    <location>
        <begin position="77"/>
        <end position="102"/>
    </location>
</feature>
<dbReference type="AlphaFoldDB" id="A0A7S0KF10"/>
<dbReference type="EMBL" id="HBEW01002868">
    <property type="protein sequence ID" value="CAD8579612.1"/>
    <property type="molecule type" value="Transcribed_RNA"/>
</dbReference>
<dbReference type="SMART" id="SM00164">
    <property type="entry name" value="TBC"/>
    <property type="match status" value="1"/>
</dbReference>
<dbReference type="GO" id="GO:0006886">
    <property type="term" value="P:intracellular protein transport"/>
    <property type="evidence" value="ECO:0007669"/>
    <property type="project" value="TreeGrafter"/>
</dbReference>
<gene>
    <name evidence="3" type="ORF">OMED0929_LOCUS2360</name>
</gene>
<dbReference type="PANTHER" id="PTHR22957">
    <property type="entry name" value="TBC1 DOMAIN FAMILY MEMBER GTPASE-ACTIVATING PROTEIN"/>
    <property type="match status" value="1"/>
</dbReference>
<sequence length="443" mass="49461">MMGVRACLRARAASMGDRSPPPNIGAWFKTKASTAKAKAKATLDGAKARVRDAQERRRERRIDDESRAHAVRVARAIARADEDDGDENATTSTSRAREQRTSRREVLLDELAKDVVDVNRLRLLASDGGVPDDDDGRARALVWKLCLKYIPGDRAAWAETEHARRGEYGRFLAEFCGEPTTTVEGNETASGTSRGVQWIDRHKGDEVAEQIDRDIARVHPDMHFFNDEGGGGKAVRRKDEMRDALYVFAKLNPGVGYVQGMHEMFGCIYYVFATCSDDAQAANAAADAFYCFTEIFGEFRDVFVMELDATDQGVRALLDTLSDMLAEHAPEVHRHLHELQLATSMYAFRWITLLFTQDFDFADALRLWDVMLASPRSRKECLLRLCVACVLNIGSDLIESDFATCMKMLQHYPPVDIRRITRLAAALPYGISPAPAVPSHARA</sequence>
<evidence type="ECO:0000256" key="1">
    <source>
        <dbReference type="SAM" id="MobiDB-lite"/>
    </source>
</evidence>
<evidence type="ECO:0000259" key="2">
    <source>
        <dbReference type="PROSITE" id="PS50086"/>
    </source>
</evidence>
<dbReference type="Gene3D" id="1.10.8.270">
    <property type="entry name" value="putative rabgap domain of human tbc1 domain family member 14 like domains"/>
    <property type="match status" value="1"/>
</dbReference>
<dbReference type="InterPro" id="IPR000195">
    <property type="entry name" value="Rab-GAP-TBC_dom"/>
</dbReference>
<evidence type="ECO:0000313" key="3">
    <source>
        <dbReference type="EMBL" id="CAD8579612.1"/>
    </source>
</evidence>
<dbReference type="Gene3D" id="1.10.472.80">
    <property type="entry name" value="Ypt/Rab-GAP domain of gyp1p, domain 3"/>
    <property type="match status" value="1"/>
</dbReference>
<name>A0A7S0KF10_9CHLO</name>
<proteinExistence type="predicted"/>
<feature type="domain" description="Rab-GAP TBC" evidence="2">
    <location>
        <begin position="133"/>
        <end position="375"/>
    </location>
</feature>
<dbReference type="Pfam" id="PF00566">
    <property type="entry name" value="RabGAP-TBC"/>
    <property type="match status" value="1"/>
</dbReference>
<feature type="region of interest" description="Disordered" evidence="1">
    <location>
        <begin position="43"/>
        <end position="65"/>
    </location>
</feature>
<dbReference type="PANTHER" id="PTHR22957:SF27">
    <property type="entry name" value="TBC1 DOMAIN FAMILY MEMBER 13"/>
    <property type="match status" value="1"/>
</dbReference>
<reference evidence="3" key="1">
    <citation type="submission" date="2021-01" db="EMBL/GenBank/DDBJ databases">
        <authorList>
            <person name="Corre E."/>
            <person name="Pelletier E."/>
            <person name="Niang G."/>
            <person name="Scheremetjew M."/>
            <person name="Finn R."/>
            <person name="Kale V."/>
            <person name="Holt S."/>
            <person name="Cochrane G."/>
            <person name="Meng A."/>
            <person name="Brown T."/>
            <person name="Cohen L."/>
        </authorList>
    </citation>
    <scope>NUCLEOTIDE SEQUENCE</scope>
    <source>
        <strain evidence="3">Clade-D-RCC2572</strain>
    </source>
</reference>
<dbReference type="PROSITE" id="PS50086">
    <property type="entry name" value="TBC_RABGAP"/>
    <property type="match status" value="1"/>
</dbReference>